<dbReference type="PANTHER" id="PTHR22576">
    <property type="entry name" value="MUCOSA ASSOCIATED LYMPHOID TISSUE LYMPHOMA TRANSLOCATION PROTEIN 1/PARACASPASE"/>
    <property type="match status" value="1"/>
</dbReference>
<reference evidence="2" key="1">
    <citation type="submission" date="2022-01" db="EMBL/GenBank/DDBJ databases">
        <title>Genome sequnece data of strain Bradyrhizobium sp. nov.</title>
        <authorList>
            <person name="Zhang J."/>
        </authorList>
    </citation>
    <scope>NUCLEOTIDE SEQUENCE</scope>
    <source>
        <strain evidence="2">WYCCWR 13023</strain>
    </source>
</reference>
<dbReference type="PANTHER" id="PTHR22576:SF37">
    <property type="entry name" value="MUCOSA-ASSOCIATED LYMPHOID TISSUE LYMPHOMA TRANSLOCATION PROTEIN 1"/>
    <property type="match status" value="1"/>
</dbReference>
<gene>
    <name evidence="2" type="ORF">L6654_19615</name>
</gene>
<dbReference type="AlphaFoldDB" id="A0A9X1RCH4"/>
<sequence length="537" mass="59437">MLAALNATGAQADVRVALVIGNGAYEHVPQLKNPINDADDVAAALKRDGFQVSMATDLTKTAMEEATIRFAKAARDADVALFYYSGHALQFGGVNYLAPVDASLVDEADLRRMVRLDDVVSDLQRAKNLRILVLDSCRDNPLAEQLKRSIGNSRAVPLQNGLAKIDAPLGMIVAYATQAGTTADDGDGRNSPYTTAFLKNIERQDEIGTIFRRISSDVYETTKHRQLPELSLSITGEFYLQGKAEISVIPDGTSRSPPEPDMKFKYPFHGVINPPESQIYKVYVRGRESDIIARAGPNEREDGLFRLQPGDDVKASAKYDADDTEGELTEKSWIKTVSPSGQIGFVPRGRLFTPEEFGRWVQILDRIKALRVFFERAEKENSGPYASFAGLYCGGQLDCSGPEREMAFTMPSAMATRMLIWFEGSKIHQVVILGAKELVGEMQRDKPVSFSGDKPPWKGVKNLPSYKITWDNGKSDIYAFNNTNLFFNWNTKGKDSFGVTGKARSMTFEKRQITDHYMVDVAEGFARHGPKKDASSN</sequence>
<feature type="domain" description="Caspase family p20" evidence="1">
    <location>
        <begin position="13"/>
        <end position="141"/>
    </location>
</feature>
<protein>
    <submittedName>
        <fullName evidence="2">Caspase family protein</fullName>
    </submittedName>
</protein>
<dbReference type="Proteomes" id="UP001139054">
    <property type="component" value="Unassembled WGS sequence"/>
</dbReference>
<dbReference type="RefSeq" id="WP_237890779.1">
    <property type="nucleotide sequence ID" value="NZ_JAKLTY010000012.1"/>
</dbReference>
<dbReference type="PROSITE" id="PS50208">
    <property type="entry name" value="CASPASE_P20"/>
    <property type="match status" value="1"/>
</dbReference>
<dbReference type="InterPro" id="IPR052039">
    <property type="entry name" value="Caspase-related_regulators"/>
</dbReference>
<dbReference type="InterPro" id="IPR029030">
    <property type="entry name" value="Caspase-like_dom_sf"/>
</dbReference>
<proteinExistence type="predicted"/>
<dbReference type="GO" id="GO:0004197">
    <property type="term" value="F:cysteine-type endopeptidase activity"/>
    <property type="evidence" value="ECO:0007669"/>
    <property type="project" value="InterPro"/>
</dbReference>
<evidence type="ECO:0000313" key="3">
    <source>
        <dbReference type="Proteomes" id="UP001139054"/>
    </source>
</evidence>
<dbReference type="Gene3D" id="3.40.50.1460">
    <property type="match status" value="1"/>
</dbReference>
<name>A0A9X1RCH4_9BRAD</name>
<dbReference type="Pfam" id="PF00656">
    <property type="entry name" value="Peptidase_C14"/>
    <property type="match status" value="1"/>
</dbReference>
<dbReference type="SUPFAM" id="SSF52129">
    <property type="entry name" value="Caspase-like"/>
    <property type="match status" value="1"/>
</dbReference>
<organism evidence="2 3">
    <name type="scientific">Bradyrhizobium zhengyangense</name>
    <dbReference type="NCBI Taxonomy" id="2911009"/>
    <lineage>
        <taxon>Bacteria</taxon>
        <taxon>Pseudomonadati</taxon>
        <taxon>Pseudomonadota</taxon>
        <taxon>Alphaproteobacteria</taxon>
        <taxon>Hyphomicrobiales</taxon>
        <taxon>Nitrobacteraceae</taxon>
        <taxon>Bradyrhizobium</taxon>
    </lineage>
</organism>
<dbReference type="InterPro" id="IPR011600">
    <property type="entry name" value="Pept_C14_caspase"/>
</dbReference>
<dbReference type="GO" id="GO:0006508">
    <property type="term" value="P:proteolysis"/>
    <property type="evidence" value="ECO:0007669"/>
    <property type="project" value="InterPro"/>
</dbReference>
<evidence type="ECO:0000313" key="2">
    <source>
        <dbReference type="EMBL" id="MCG2628848.1"/>
    </source>
</evidence>
<accession>A0A9X1RCH4</accession>
<evidence type="ECO:0000259" key="1">
    <source>
        <dbReference type="PROSITE" id="PS50208"/>
    </source>
</evidence>
<dbReference type="EMBL" id="JAKLTY010000012">
    <property type="protein sequence ID" value="MCG2628848.1"/>
    <property type="molecule type" value="Genomic_DNA"/>
</dbReference>
<dbReference type="InterPro" id="IPR001309">
    <property type="entry name" value="Pept_C14_p20"/>
</dbReference>
<comment type="caution">
    <text evidence="2">The sequence shown here is derived from an EMBL/GenBank/DDBJ whole genome shotgun (WGS) entry which is preliminary data.</text>
</comment>